<accession>A0A8H4LTG6</accession>
<feature type="region of interest" description="Disordered" evidence="1">
    <location>
        <begin position="24"/>
        <end position="62"/>
    </location>
</feature>
<evidence type="ECO:0000256" key="1">
    <source>
        <dbReference type="SAM" id="MobiDB-lite"/>
    </source>
</evidence>
<feature type="compositionally biased region" description="Basic and acidic residues" evidence="1">
    <location>
        <begin position="45"/>
        <end position="60"/>
    </location>
</feature>
<dbReference type="Proteomes" id="UP000557566">
    <property type="component" value="Unassembled WGS sequence"/>
</dbReference>
<organism evidence="2 3">
    <name type="scientific">Ophiocordyceps sinensis</name>
    <dbReference type="NCBI Taxonomy" id="72228"/>
    <lineage>
        <taxon>Eukaryota</taxon>
        <taxon>Fungi</taxon>
        <taxon>Dikarya</taxon>
        <taxon>Ascomycota</taxon>
        <taxon>Pezizomycotina</taxon>
        <taxon>Sordariomycetes</taxon>
        <taxon>Hypocreomycetidae</taxon>
        <taxon>Hypocreales</taxon>
        <taxon>Ophiocordycipitaceae</taxon>
        <taxon>Ophiocordyceps</taxon>
    </lineage>
</organism>
<dbReference type="AlphaFoldDB" id="A0A8H4LTG6"/>
<comment type="caution">
    <text evidence="2">The sequence shown here is derived from an EMBL/GenBank/DDBJ whole genome shotgun (WGS) entry which is preliminary data.</text>
</comment>
<sequence length="126" mass="13995">MQAMLSKVIGRGVVIEVIQGRNNWPRNEACPGQGPRGVEGGIQRDGNDSGDKGSRNENCKRQRTARISDSVALHVLEDERVTYLFKKWGIRRRLGINKKAGKVMRLNMPKTATTPSTVEARSDDCC</sequence>
<dbReference type="EMBL" id="JAAVMX010000008">
    <property type="protein sequence ID" value="KAF4505353.1"/>
    <property type="molecule type" value="Genomic_DNA"/>
</dbReference>
<evidence type="ECO:0000313" key="2">
    <source>
        <dbReference type="EMBL" id="KAF4505353.1"/>
    </source>
</evidence>
<evidence type="ECO:0000313" key="3">
    <source>
        <dbReference type="Proteomes" id="UP000557566"/>
    </source>
</evidence>
<protein>
    <submittedName>
        <fullName evidence="2">Uncharacterized protein</fullName>
    </submittedName>
</protein>
<proteinExistence type="predicted"/>
<keyword evidence="3" id="KW-1185">Reference proteome</keyword>
<name>A0A8H4LTG6_9HYPO</name>
<reference evidence="2 3" key="1">
    <citation type="journal article" date="2020" name="Genome Biol. Evol.">
        <title>A new high-quality draft genome assembly of the Chinese cordyceps Ophiocordyceps sinensis.</title>
        <authorList>
            <person name="Shu R."/>
            <person name="Zhang J."/>
            <person name="Meng Q."/>
            <person name="Zhang H."/>
            <person name="Zhou G."/>
            <person name="Li M."/>
            <person name="Wu P."/>
            <person name="Zhao Y."/>
            <person name="Chen C."/>
            <person name="Qin Q."/>
        </authorList>
    </citation>
    <scope>NUCLEOTIDE SEQUENCE [LARGE SCALE GENOMIC DNA]</scope>
    <source>
        <strain evidence="2 3">IOZ07</strain>
    </source>
</reference>
<gene>
    <name evidence="2" type="ORF">G6O67_007311</name>
</gene>